<gene>
    <name evidence="1" type="ORF">TTHERM_001362507</name>
</gene>
<dbReference type="Proteomes" id="UP000009168">
    <property type="component" value="Unassembled WGS sequence"/>
</dbReference>
<organism evidence="1 2">
    <name type="scientific">Tetrahymena thermophila (strain SB210)</name>
    <dbReference type="NCBI Taxonomy" id="312017"/>
    <lineage>
        <taxon>Eukaryota</taxon>
        <taxon>Sar</taxon>
        <taxon>Alveolata</taxon>
        <taxon>Ciliophora</taxon>
        <taxon>Intramacronucleata</taxon>
        <taxon>Oligohymenophorea</taxon>
        <taxon>Hymenostomatida</taxon>
        <taxon>Tetrahymenina</taxon>
        <taxon>Tetrahymenidae</taxon>
        <taxon>Tetrahymena</taxon>
    </lineage>
</organism>
<dbReference type="AlphaFoldDB" id="W7XF22"/>
<dbReference type="RefSeq" id="XP_012656106.1">
    <property type="nucleotide sequence ID" value="XM_012800652.1"/>
</dbReference>
<evidence type="ECO:0000313" key="2">
    <source>
        <dbReference type="Proteomes" id="UP000009168"/>
    </source>
</evidence>
<name>W7XF22_TETTS</name>
<accession>W7XF22</accession>
<dbReference type="GeneID" id="24442221"/>
<keyword evidence="2" id="KW-1185">Reference proteome</keyword>
<protein>
    <submittedName>
        <fullName evidence="1">Uncharacterized protein</fullName>
    </submittedName>
</protein>
<dbReference type="EMBL" id="GG662310">
    <property type="protein sequence ID" value="EWS71354.1"/>
    <property type="molecule type" value="Genomic_DNA"/>
</dbReference>
<dbReference type="KEGG" id="tet:TTHERM_001362507"/>
<sequence>MFDYNYSILIEQLANKSNKLINFSYCFQRQDSSDSNFLCSQAEFIKCLIQQINNYWQNAIDSYKLKASSAKSEINQQQLQINKKVLINTQKKQQKTSQKTYVKLKALKPNTSFANQSELTNLVNKKQSKTVLTTTISSIKCHTITKFKTKNTKRSLKKNKKETTDRITTLWVKIKLNTNTLLKIWVIMLISARTLTRTS</sequence>
<evidence type="ECO:0000313" key="1">
    <source>
        <dbReference type="EMBL" id="EWS71354.1"/>
    </source>
</evidence>
<proteinExistence type="predicted"/>
<dbReference type="InParanoid" id="W7XF22"/>
<reference evidence="2" key="1">
    <citation type="journal article" date="2006" name="PLoS Biol.">
        <title>Macronuclear genome sequence of the ciliate Tetrahymena thermophila, a model eukaryote.</title>
        <authorList>
            <person name="Eisen J.A."/>
            <person name="Coyne R.S."/>
            <person name="Wu M."/>
            <person name="Wu D."/>
            <person name="Thiagarajan M."/>
            <person name="Wortman J.R."/>
            <person name="Badger J.H."/>
            <person name="Ren Q."/>
            <person name="Amedeo P."/>
            <person name="Jones K.M."/>
            <person name="Tallon L.J."/>
            <person name="Delcher A.L."/>
            <person name="Salzberg S.L."/>
            <person name="Silva J.C."/>
            <person name="Haas B.J."/>
            <person name="Majoros W.H."/>
            <person name="Farzad M."/>
            <person name="Carlton J.M."/>
            <person name="Smith R.K. Jr."/>
            <person name="Garg J."/>
            <person name="Pearlman R.E."/>
            <person name="Karrer K.M."/>
            <person name="Sun L."/>
            <person name="Manning G."/>
            <person name="Elde N.C."/>
            <person name="Turkewitz A.P."/>
            <person name="Asai D.J."/>
            <person name="Wilkes D.E."/>
            <person name="Wang Y."/>
            <person name="Cai H."/>
            <person name="Collins K."/>
            <person name="Stewart B.A."/>
            <person name="Lee S.R."/>
            <person name="Wilamowska K."/>
            <person name="Weinberg Z."/>
            <person name="Ruzzo W.L."/>
            <person name="Wloga D."/>
            <person name="Gaertig J."/>
            <person name="Frankel J."/>
            <person name="Tsao C.-C."/>
            <person name="Gorovsky M.A."/>
            <person name="Keeling P.J."/>
            <person name="Waller R.F."/>
            <person name="Patron N.J."/>
            <person name="Cherry J.M."/>
            <person name="Stover N.A."/>
            <person name="Krieger C.J."/>
            <person name="del Toro C."/>
            <person name="Ryder H.F."/>
            <person name="Williamson S.C."/>
            <person name="Barbeau R.A."/>
            <person name="Hamilton E.P."/>
            <person name="Orias E."/>
        </authorList>
    </citation>
    <scope>NUCLEOTIDE SEQUENCE [LARGE SCALE GENOMIC DNA]</scope>
    <source>
        <strain evidence="2">SB210</strain>
    </source>
</reference>